<dbReference type="Gene3D" id="2.60.40.1610">
    <property type="entry name" value="Domain of unknown function DUF1254"/>
    <property type="match status" value="1"/>
</dbReference>
<feature type="region of interest" description="Disordered" evidence="1">
    <location>
        <begin position="196"/>
        <end position="226"/>
    </location>
</feature>
<name>A0A2T0SWT0_9PSEU</name>
<gene>
    <name evidence="5" type="ORF">CLV43_10969</name>
</gene>
<dbReference type="SUPFAM" id="SSF160935">
    <property type="entry name" value="VPA0735-like"/>
    <property type="match status" value="1"/>
</dbReference>
<dbReference type="PANTHER" id="PTHR36509">
    <property type="entry name" value="BLL3101 PROTEIN"/>
    <property type="match status" value="1"/>
</dbReference>
<dbReference type="RefSeq" id="WP_106191371.1">
    <property type="nucleotide sequence ID" value="NZ_PVTF01000009.1"/>
</dbReference>
<evidence type="ECO:0000313" key="5">
    <source>
        <dbReference type="EMBL" id="PRY37849.1"/>
    </source>
</evidence>
<protein>
    <recommendedName>
        <fullName evidence="7">DUF1254 domain-containing protein</fullName>
    </recommendedName>
</protein>
<dbReference type="InterPro" id="IPR010621">
    <property type="entry name" value="DUF1214"/>
</dbReference>
<dbReference type="Proteomes" id="UP000239494">
    <property type="component" value="Unassembled WGS sequence"/>
</dbReference>
<sequence>MTSRQPTRRTVLRSAAVLGLAGLGGTGRALAADSPPTSAAADGYVYGYAPVTLARTRAAGLAATGVNELARQVALATPRSTRVVAPNVDTLYCSAWLDLRDGPVVLSIPDGGDRFRVFQFLDVWTNTIANVGTRTTGQGAGRFAVVPPGWTGASPSDVTAIPVPCWDVWLIGRTLVRGPDDVAAARAVQRTYGLAALPGTTPPVGAPPRLPAPRPGNPPNPQDPADGGVTFFDELAAILAADPPPSADAPLLDRLAALGVVAGATPSTGTPANVAALTAGVAEGDALVTEAARTPLSPAGTWGTSLDLGTYGTDYLLRAATAKRALAANLPAESLYYTSRGDVNGEALTGTTTYRLTFPTPADLPPTAAGGFWSFTVYGEDMFLVDNPIDRYAIGDRTPDLTHNPDGSLDLYISATPPPTHEPNWLPAPPGPFTVMARLYSPTTPWTPPPFHPV</sequence>
<dbReference type="InterPro" id="IPR037049">
    <property type="entry name" value="DUF1214_C_sf"/>
</dbReference>
<feature type="compositionally biased region" description="Pro residues" evidence="1">
    <location>
        <begin position="200"/>
        <end position="222"/>
    </location>
</feature>
<dbReference type="InterPro" id="IPR010679">
    <property type="entry name" value="DUF1254"/>
</dbReference>
<evidence type="ECO:0008006" key="7">
    <source>
        <dbReference type="Google" id="ProtNLM"/>
    </source>
</evidence>
<evidence type="ECO:0000256" key="2">
    <source>
        <dbReference type="SAM" id="SignalP"/>
    </source>
</evidence>
<evidence type="ECO:0000313" key="6">
    <source>
        <dbReference type="Proteomes" id="UP000239494"/>
    </source>
</evidence>
<keyword evidence="6" id="KW-1185">Reference proteome</keyword>
<dbReference type="InterPro" id="IPR006311">
    <property type="entry name" value="TAT_signal"/>
</dbReference>
<evidence type="ECO:0000259" key="3">
    <source>
        <dbReference type="Pfam" id="PF06742"/>
    </source>
</evidence>
<dbReference type="Pfam" id="PF06742">
    <property type="entry name" value="DUF1214"/>
    <property type="match status" value="1"/>
</dbReference>
<proteinExistence type="predicted"/>
<keyword evidence="2" id="KW-0732">Signal</keyword>
<dbReference type="InterPro" id="IPR037050">
    <property type="entry name" value="DUF1254_sf"/>
</dbReference>
<feature type="domain" description="DUF1254" evidence="4">
    <location>
        <begin position="66"/>
        <end position="194"/>
    </location>
</feature>
<dbReference type="OrthoDB" id="40820at2"/>
<evidence type="ECO:0000259" key="4">
    <source>
        <dbReference type="Pfam" id="PF06863"/>
    </source>
</evidence>
<feature type="chain" id="PRO_5015603799" description="DUF1254 domain-containing protein" evidence="2">
    <location>
        <begin position="32"/>
        <end position="454"/>
    </location>
</feature>
<dbReference type="PROSITE" id="PS51318">
    <property type="entry name" value="TAT"/>
    <property type="match status" value="1"/>
</dbReference>
<comment type="caution">
    <text evidence="5">The sequence shown here is derived from an EMBL/GenBank/DDBJ whole genome shotgun (WGS) entry which is preliminary data.</text>
</comment>
<accession>A0A2T0SWT0</accession>
<dbReference type="PANTHER" id="PTHR36509:SF3">
    <property type="entry name" value="SIGNAL PEPTIDE PROTEIN"/>
    <property type="match status" value="1"/>
</dbReference>
<dbReference type="Gene3D" id="2.60.120.600">
    <property type="entry name" value="Domain of unknown function DUF1214, C-terminal domain"/>
    <property type="match status" value="1"/>
</dbReference>
<dbReference type="Pfam" id="PF06863">
    <property type="entry name" value="DUF1254"/>
    <property type="match status" value="1"/>
</dbReference>
<dbReference type="AlphaFoldDB" id="A0A2T0SWT0"/>
<evidence type="ECO:0000256" key="1">
    <source>
        <dbReference type="SAM" id="MobiDB-lite"/>
    </source>
</evidence>
<dbReference type="EMBL" id="PVTF01000009">
    <property type="protein sequence ID" value="PRY37849.1"/>
    <property type="molecule type" value="Genomic_DNA"/>
</dbReference>
<feature type="signal peptide" evidence="2">
    <location>
        <begin position="1"/>
        <end position="31"/>
    </location>
</feature>
<feature type="domain" description="DUF1214" evidence="3">
    <location>
        <begin position="333"/>
        <end position="443"/>
    </location>
</feature>
<organism evidence="5 6">
    <name type="scientific">Umezawaea tangerina</name>
    <dbReference type="NCBI Taxonomy" id="84725"/>
    <lineage>
        <taxon>Bacteria</taxon>
        <taxon>Bacillati</taxon>
        <taxon>Actinomycetota</taxon>
        <taxon>Actinomycetes</taxon>
        <taxon>Pseudonocardiales</taxon>
        <taxon>Pseudonocardiaceae</taxon>
        <taxon>Umezawaea</taxon>
    </lineage>
</organism>
<reference evidence="5 6" key="1">
    <citation type="submission" date="2018-03" db="EMBL/GenBank/DDBJ databases">
        <title>Genomic Encyclopedia of Archaeal and Bacterial Type Strains, Phase II (KMG-II): from individual species to whole genera.</title>
        <authorList>
            <person name="Goeker M."/>
        </authorList>
    </citation>
    <scope>NUCLEOTIDE SEQUENCE [LARGE SCALE GENOMIC DNA]</scope>
    <source>
        <strain evidence="5 6">DSM 44720</strain>
    </source>
</reference>